<keyword evidence="2" id="KW-0808">Transferase</keyword>
<evidence type="ECO:0000256" key="3">
    <source>
        <dbReference type="ARBA" id="ARBA00022695"/>
    </source>
</evidence>
<proteinExistence type="predicted"/>
<reference evidence="4" key="1">
    <citation type="submission" date="2022-03" db="EMBL/GenBank/DDBJ databases">
        <authorList>
            <person name="Ezawa T."/>
            <person name="Silvestri A."/>
            <person name="Tawaraya K."/>
            <person name="Suzuki M."/>
            <person name="Duan Y."/>
            <person name="Turina M."/>
            <person name="Lanfranco L."/>
        </authorList>
    </citation>
    <scope>NUCLEOTIDE SEQUENCE</scope>
</reference>
<dbReference type="Pfam" id="PF05919">
    <property type="entry name" value="Mitovir_RNA_pol"/>
    <property type="match status" value="1"/>
</dbReference>
<evidence type="ECO:0000256" key="2">
    <source>
        <dbReference type="ARBA" id="ARBA00022679"/>
    </source>
</evidence>
<organism evidence="4">
    <name type="scientific">Gigaspora rosea mitovirus 2</name>
    <dbReference type="NCBI Taxonomy" id="2933358"/>
    <lineage>
        <taxon>Viruses</taxon>
        <taxon>Riboviria</taxon>
        <taxon>Orthornavirae</taxon>
        <taxon>Lenarviricota</taxon>
        <taxon>Howeltoviricetes</taxon>
        <taxon>Cryppavirales</taxon>
        <taxon>Mitoviridae</taxon>
        <taxon>Mitovirus</taxon>
    </lineage>
</organism>
<keyword evidence="3" id="KW-0548">Nucleotidyltransferase</keyword>
<accession>A0A9Y0T6P6</accession>
<name>A0A9Y0T6P6_9VIRU</name>
<dbReference type="GO" id="GO:0003968">
    <property type="term" value="F:RNA-directed RNA polymerase activity"/>
    <property type="evidence" value="ECO:0007669"/>
    <property type="project" value="UniProtKB-KW"/>
</dbReference>
<protein>
    <submittedName>
        <fullName evidence="4">RNA-dependent RNA polymerase</fullName>
    </submittedName>
</protein>
<dbReference type="SUPFAM" id="SSF56672">
    <property type="entry name" value="DNA/RNA polymerases"/>
    <property type="match status" value="1"/>
</dbReference>
<reference evidence="4" key="2">
    <citation type="journal article" date="2023" name="MBio">
        <title>Structurally distinct mitoviruses: are they an ancestral lineage of the Mitoviridae exclusive to arbuscular mycorrhizal fungi (Glomeromycotina)?</title>
        <authorList>
            <person name="Ezawa T."/>
            <person name="Silvestri A."/>
            <person name="Maruyama H."/>
            <person name="Tawaraya K."/>
            <person name="Suzuki M."/>
            <person name="Duan Y."/>
            <person name="Turina M."/>
            <person name="Lanfranco L."/>
        </authorList>
    </citation>
    <scope>NUCLEOTIDE SEQUENCE</scope>
</reference>
<dbReference type="PANTHER" id="PTHR34456:SF13">
    <property type="entry name" value="REVERSE TRANSCRIPTASE DOMAIN-CONTAINING PROTEIN"/>
    <property type="match status" value="1"/>
</dbReference>
<evidence type="ECO:0000313" key="4">
    <source>
        <dbReference type="EMBL" id="DBA07246.1"/>
    </source>
</evidence>
<dbReference type="InterPro" id="IPR043502">
    <property type="entry name" value="DNA/RNA_pol_sf"/>
</dbReference>
<dbReference type="PANTHER" id="PTHR34456">
    <property type="entry name" value="MITOVIRUS RNA-DEPENDENT RNA POLYMERASE"/>
    <property type="match status" value="1"/>
</dbReference>
<dbReference type="EMBL" id="BK061304">
    <property type="protein sequence ID" value="DBA07246.1"/>
    <property type="molecule type" value="Genomic_RNA"/>
</dbReference>
<sequence>MIHYNRATNYIMTQPRLELAQIAVCFLFRNYLGVGHLRKSVSAWTEEVGKRCLHRGEVDTIAWIKEIRLACTRYLCGQPLLAPSGPLVRLRPDGLPAHWISALFVARDPTLVRAGLTLLSVSRVLPGWKSPDLSSITAPSQIVNSDEIARDLVGVVRELGWKIDPTSLAWGGCHVSTKSGPNAQAMLGSIEDASLLTSEQISHLQTVGGEELVSTIGTIRRLSVPTWLRLVGLKRPKGFLGRLSLIKDKEAKCRIIAILDYWTQSALLPLHKALMGHLKTLKSDCTFNQGSFMAKLPVVGPYYSMDLSSATDRLPVVIQEQVLAEMISKEYAAAWRALICDRDYMTSWGNPSQRHFVRYACGQPMGAYSSWTAFAVTHHAIVRLCAKRAGFPVSWSEYVLLGDDIVLTNSVVAEQYRAIMQQLGVEISETKTHVGQTTYEFAKRWIHERNEVSPAPLGSFLEAIRLRKERKPESTKSGHPAEVKPSGVFSLKKSVAYVSYYELATWLREVEKRWLPRSSTLVSRGLCAELLSLLLPGGYPYRLAEKAWRFFLLPSREDSRSLRATKTRILGLELAGGKPLTCFASRTSQRNLMVLLNECKARVIEEALKRQHKRLVDFQLELPKYLELVPEGLDAQSLLLSLPPFAALRQNIAQLQLEFDKAHKVRESDDLMHWLHLEVRLFLDPFEAMSTRTSKTVAQSKATILNTLTAMTKAVVQARAVALEIVSKDITDFRVTPDGTALVWADETIKMAHLATQRFSTVPTSGNIRRKVKKKVRPSSKE</sequence>
<keyword evidence="1 4" id="KW-0696">RNA-directed RNA polymerase</keyword>
<evidence type="ECO:0000256" key="1">
    <source>
        <dbReference type="ARBA" id="ARBA00022484"/>
    </source>
</evidence>
<dbReference type="InterPro" id="IPR008686">
    <property type="entry name" value="RNA_pol_mitovir"/>
</dbReference>